<comment type="caution">
    <text evidence="2">The sequence shown here is derived from an EMBL/GenBank/DDBJ whole genome shotgun (WGS) entry which is preliminary data.</text>
</comment>
<sequence>MSYRRMLKMLPIVEVAIPRSSLISPLSQMRSLCTCSAPRISFSPWVSCPKLNKAHRSFATLSVPKLGHNLEDYYGVGEYATCIHSPMVDYIWWGWFAFQAIILFGALFHSNYYFSGRILPKNQGNTQLCEDSW</sequence>
<keyword evidence="1" id="KW-0472">Membrane</keyword>
<protein>
    <submittedName>
        <fullName evidence="2">Uncharacterized protein</fullName>
    </submittedName>
</protein>
<evidence type="ECO:0000313" key="2">
    <source>
        <dbReference type="EMBL" id="KAF8821526.1"/>
    </source>
</evidence>
<evidence type="ECO:0000256" key="1">
    <source>
        <dbReference type="SAM" id="Phobius"/>
    </source>
</evidence>
<dbReference type="EMBL" id="JADAQX010000169">
    <property type="protein sequence ID" value="KAF8821526.1"/>
    <property type="molecule type" value="Genomic_DNA"/>
</dbReference>
<feature type="transmembrane region" description="Helical" evidence="1">
    <location>
        <begin position="90"/>
        <end position="109"/>
    </location>
</feature>
<proteinExistence type="predicted"/>
<gene>
    <name evidence="2" type="ORF">IE077_000262</name>
</gene>
<keyword evidence="3" id="KW-1185">Reference proteome</keyword>
<accession>A0ABQ7JBY5</accession>
<keyword evidence="1" id="KW-0812">Transmembrane</keyword>
<reference evidence="2 3" key="1">
    <citation type="journal article" date="2020" name="bioRxiv">
        <title>Metabolic contributions of an alphaproteobacterial endosymbiont in the apicomplexan Cardiosporidium cionae.</title>
        <authorList>
            <person name="Hunter E.S."/>
            <person name="Paight C.J."/>
            <person name="Lane C.E."/>
        </authorList>
    </citation>
    <scope>NUCLEOTIDE SEQUENCE [LARGE SCALE GENOMIC DNA]</scope>
    <source>
        <strain evidence="2">ESH_2018</strain>
    </source>
</reference>
<name>A0ABQ7JBY5_9APIC</name>
<evidence type="ECO:0000313" key="3">
    <source>
        <dbReference type="Proteomes" id="UP000823046"/>
    </source>
</evidence>
<organism evidence="2 3">
    <name type="scientific">Cardiosporidium cionae</name>
    <dbReference type="NCBI Taxonomy" id="476202"/>
    <lineage>
        <taxon>Eukaryota</taxon>
        <taxon>Sar</taxon>
        <taxon>Alveolata</taxon>
        <taxon>Apicomplexa</taxon>
        <taxon>Aconoidasida</taxon>
        <taxon>Nephromycida</taxon>
        <taxon>Cardiosporidium</taxon>
    </lineage>
</organism>
<dbReference type="Proteomes" id="UP000823046">
    <property type="component" value="Unassembled WGS sequence"/>
</dbReference>
<keyword evidence="1" id="KW-1133">Transmembrane helix</keyword>